<dbReference type="Gene3D" id="3.30.1540.10">
    <property type="entry name" value="formyl-coa transferase, domain 3"/>
    <property type="match status" value="1"/>
</dbReference>
<name>A0AAD6CMP4_9EURO</name>
<dbReference type="GO" id="GO:0047369">
    <property type="term" value="F:succinate-hydroxymethylglutarate CoA-transferase activity"/>
    <property type="evidence" value="ECO:0007669"/>
    <property type="project" value="TreeGrafter"/>
</dbReference>
<reference evidence="3 4" key="1">
    <citation type="journal article" date="2023" name="IMA Fungus">
        <title>Comparative genomic study of the Penicillium genus elucidates a diverse pangenome and 15 lateral gene transfer events.</title>
        <authorList>
            <person name="Petersen C."/>
            <person name="Sorensen T."/>
            <person name="Nielsen M.R."/>
            <person name="Sondergaard T.E."/>
            <person name="Sorensen J.L."/>
            <person name="Fitzpatrick D.A."/>
            <person name="Frisvad J.C."/>
            <person name="Nielsen K.L."/>
        </authorList>
    </citation>
    <scope>NUCLEOTIDE SEQUENCE [LARGE SCALE GENOMIC DNA]</scope>
    <source>
        <strain evidence="3 4">IBT 35679</strain>
    </source>
</reference>
<dbReference type="EMBL" id="JAQIZZ010000008">
    <property type="protein sequence ID" value="KAJ5526393.1"/>
    <property type="molecule type" value="Genomic_DNA"/>
</dbReference>
<organism evidence="3 4">
    <name type="scientific">Penicillium frequentans</name>
    <dbReference type="NCBI Taxonomy" id="3151616"/>
    <lineage>
        <taxon>Eukaryota</taxon>
        <taxon>Fungi</taxon>
        <taxon>Dikarya</taxon>
        <taxon>Ascomycota</taxon>
        <taxon>Pezizomycotina</taxon>
        <taxon>Eurotiomycetes</taxon>
        <taxon>Eurotiomycetidae</taxon>
        <taxon>Eurotiales</taxon>
        <taxon>Aspergillaceae</taxon>
        <taxon>Penicillium</taxon>
    </lineage>
</organism>
<evidence type="ECO:0000313" key="4">
    <source>
        <dbReference type="Proteomes" id="UP001220324"/>
    </source>
</evidence>
<dbReference type="GO" id="GO:0005739">
    <property type="term" value="C:mitochondrion"/>
    <property type="evidence" value="ECO:0007669"/>
    <property type="project" value="TreeGrafter"/>
</dbReference>
<dbReference type="PANTHER" id="PTHR48207:SF3">
    <property type="entry name" value="SUCCINATE--HYDROXYMETHYLGLUTARATE COA-TRANSFERASE"/>
    <property type="match status" value="1"/>
</dbReference>
<dbReference type="SUPFAM" id="SSF89796">
    <property type="entry name" value="CoA-transferase family III (CaiB/BaiF)"/>
    <property type="match status" value="1"/>
</dbReference>
<dbReference type="AlphaFoldDB" id="A0AAD6CMP4"/>
<evidence type="ECO:0000313" key="3">
    <source>
        <dbReference type="EMBL" id="KAJ5526393.1"/>
    </source>
</evidence>
<dbReference type="Proteomes" id="UP001220324">
    <property type="component" value="Unassembled WGS sequence"/>
</dbReference>
<evidence type="ECO:0000256" key="2">
    <source>
        <dbReference type="ARBA" id="ARBA00022679"/>
    </source>
</evidence>
<dbReference type="InterPro" id="IPR003673">
    <property type="entry name" value="CoA-Trfase_fam_III"/>
</dbReference>
<evidence type="ECO:0008006" key="5">
    <source>
        <dbReference type="Google" id="ProtNLM"/>
    </source>
</evidence>
<dbReference type="Pfam" id="PF02515">
    <property type="entry name" value="CoA_transf_3"/>
    <property type="match status" value="1"/>
</dbReference>
<dbReference type="PANTHER" id="PTHR48207">
    <property type="entry name" value="SUCCINATE--HYDROXYMETHYLGLUTARATE COA-TRANSFERASE"/>
    <property type="match status" value="1"/>
</dbReference>
<dbReference type="Gene3D" id="3.40.50.10540">
    <property type="entry name" value="Crotonobetainyl-coa:carnitine coa-transferase, domain 1"/>
    <property type="match status" value="1"/>
</dbReference>
<feature type="non-terminal residue" evidence="3">
    <location>
        <position position="1"/>
    </location>
</feature>
<dbReference type="InterPro" id="IPR044855">
    <property type="entry name" value="CoA-Trfase_III_dom3_sf"/>
</dbReference>
<proteinExistence type="inferred from homology"/>
<dbReference type="InterPro" id="IPR050483">
    <property type="entry name" value="CoA-transferase_III_domain"/>
</dbReference>
<gene>
    <name evidence="3" type="ORF">N7494_013043</name>
</gene>
<protein>
    <recommendedName>
        <fullName evidence="5">Succinate--hydroxymethylglutarate CoA-transferase</fullName>
    </recommendedName>
</protein>
<comment type="similarity">
    <text evidence="1">Belongs to the CoA-transferase III family.</text>
</comment>
<keyword evidence="4" id="KW-1185">Reference proteome</keyword>
<accession>A0AAD6CMP4</accession>
<evidence type="ECO:0000256" key="1">
    <source>
        <dbReference type="ARBA" id="ARBA00008383"/>
    </source>
</evidence>
<sequence>PLHGIKVLDLTRVLAIQGPFCTQILADYGADVLKIENPRGGDDTRLWRTEAEKKIWKSDQNDISAYFCTINRNKRSMTLNLKQAEGRDILLRLVKSADVVVDNFIPGKMDELGIGYKTLSGINPSIIHASVSGYGANGPYAHRAGYDAIAAAEAGLLHITGERDGPPTRPGLGLTDMSTGLFLHGAVLAALFSRQKTGKGQKIDASLFESQVALLSNVAMSWLNAGEIAHRWGTAHPSIVPYQAFKTKDSYLVLGATNNRQFQLLCKLIDRLDLAEDPCFADNSARVKNRKRMGKILDKILLSKSTDEWMATLEGSGMPYGPINSIDRVFSHPQTAARNMVHSLPYKPAVCGELKVLGNPVKFSETTPSIRLAPPRLGEHTENTLEELGFSKEEVEKMIKKGIL</sequence>
<dbReference type="InterPro" id="IPR023606">
    <property type="entry name" value="CoA-Trfase_III_dom_1_sf"/>
</dbReference>
<keyword evidence="2" id="KW-0808">Transferase</keyword>
<comment type="caution">
    <text evidence="3">The sequence shown here is derived from an EMBL/GenBank/DDBJ whole genome shotgun (WGS) entry which is preliminary data.</text>
</comment>